<dbReference type="Proteomes" id="UP000570166">
    <property type="component" value="Unassembled WGS sequence"/>
</dbReference>
<evidence type="ECO:0000313" key="2">
    <source>
        <dbReference type="EMBL" id="MBA2935728.1"/>
    </source>
</evidence>
<accession>A0A838LE23</accession>
<dbReference type="Pfam" id="PF00753">
    <property type="entry name" value="Lactamase_B"/>
    <property type="match status" value="1"/>
</dbReference>
<organism evidence="2 3">
    <name type="scientific">Sphingomonas chungangi</name>
    <dbReference type="NCBI Taxonomy" id="2683589"/>
    <lineage>
        <taxon>Bacteria</taxon>
        <taxon>Pseudomonadati</taxon>
        <taxon>Pseudomonadota</taxon>
        <taxon>Alphaproteobacteria</taxon>
        <taxon>Sphingomonadales</taxon>
        <taxon>Sphingomonadaceae</taxon>
        <taxon>Sphingomonas</taxon>
    </lineage>
</organism>
<gene>
    <name evidence="2" type="ORF">HZF05_16715</name>
</gene>
<keyword evidence="2" id="KW-0378">Hydrolase</keyword>
<dbReference type="SUPFAM" id="SSF56281">
    <property type="entry name" value="Metallo-hydrolase/oxidoreductase"/>
    <property type="match status" value="1"/>
</dbReference>
<dbReference type="InterPro" id="IPR001279">
    <property type="entry name" value="Metallo-B-lactamas"/>
</dbReference>
<dbReference type="AlphaFoldDB" id="A0A838LE23"/>
<comment type="caution">
    <text evidence="2">The sequence shown here is derived from an EMBL/GenBank/DDBJ whole genome shotgun (WGS) entry which is preliminary data.</text>
</comment>
<evidence type="ECO:0000313" key="3">
    <source>
        <dbReference type="Proteomes" id="UP000570166"/>
    </source>
</evidence>
<sequence length="332" mass="35408">MRKRTGIGIVLATALLAALGYAVGRLGHPLALPASERLPSASLTHGTLDAQFFGTTTSLFRDGDHAVMVDSLLTRPGLGKVLFGTVAPDPALVRRILAQAQVERVDLLLVSHSHYDHVLDAPAVARATGTTTVGSPSTREVALGGGIPDAHIRVASGGEQLDTGAFHVTVFRSLHSPGDRVPGTITWPLSFPAKVKDYKEGGTFAFLIAHRGLSILVHPSANFVPGMYRGVHADAVFLATGGLGAQPDDFARAYWHEVVEATGAKLVVPIHWDDLLRPLDQPLLPLRRFMDDIPKGMAKIEPLAKQDGVAIRTMPVIVPVDIATAVRNLQEQ</sequence>
<dbReference type="GO" id="GO:0016787">
    <property type="term" value="F:hydrolase activity"/>
    <property type="evidence" value="ECO:0007669"/>
    <property type="project" value="UniProtKB-KW"/>
</dbReference>
<proteinExistence type="predicted"/>
<evidence type="ECO:0000259" key="1">
    <source>
        <dbReference type="SMART" id="SM00849"/>
    </source>
</evidence>
<dbReference type="RefSeq" id="WP_160362929.1">
    <property type="nucleotide sequence ID" value="NZ_JACEIB010000026.1"/>
</dbReference>
<dbReference type="InterPro" id="IPR050114">
    <property type="entry name" value="UPF0173_UPF0282_UlaG_hydrolase"/>
</dbReference>
<reference evidence="2 3" key="1">
    <citation type="submission" date="2020-07" db="EMBL/GenBank/DDBJ databases">
        <authorList>
            <person name="Sun Q."/>
        </authorList>
    </citation>
    <scope>NUCLEOTIDE SEQUENCE [LARGE SCALE GENOMIC DNA]</scope>
    <source>
        <strain evidence="2 3">CGMCC 1.13654</strain>
    </source>
</reference>
<protein>
    <submittedName>
        <fullName evidence="2">MBL fold metallo-hydrolase</fullName>
    </submittedName>
</protein>
<dbReference type="SMART" id="SM00849">
    <property type="entry name" value="Lactamase_B"/>
    <property type="match status" value="1"/>
</dbReference>
<dbReference type="InterPro" id="IPR036866">
    <property type="entry name" value="RibonucZ/Hydroxyglut_hydro"/>
</dbReference>
<keyword evidence="3" id="KW-1185">Reference proteome</keyword>
<dbReference type="PANTHER" id="PTHR43546:SF3">
    <property type="entry name" value="UPF0173 METAL-DEPENDENT HYDROLASE MJ1163"/>
    <property type="match status" value="1"/>
</dbReference>
<feature type="domain" description="Metallo-beta-lactamase" evidence="1">
    <location>
        <begin position="54"/>
        <end position="271"/>
    </location>
</feature>
<dbReference type="EMBL" id="JACEIB010000026">
    <property type="protein sequence ID" value="MBA2935728.1"/>
    <property type="molecule type" value="Genomic_DNA"/>
</dbReference>
<name>A0A838LE23_9SPHN</name>
<dbReference type="PANTHER" id="PTHR43546">
    <property type="entry name" value="UPF0173 METAL-DEPENDENT HYDROLASE MJ1163-RELATED"/>
    <property type="match status" value="1"/>
</dbReference>
<dbReference type="Gene3D" id="3.60.15.10">
    <property type="entry name" value="Ribonuclease Z/Hydroxyacylglutathione hydrolase-like"/>
    <property type="match status" value="1"/>
</dbReference>